<dbReference type="Pfam" id="PF00270">
    <property type="entry name" value="DEAD"/>
    <property type="match status" value="1"/>
</dbReference>
<dbReference type="InterPro" id="IPR051363">
    <property type="entry name" value="RLR_Helicase"/>
</dbReference>
<keyword evidence="1" id="KW-0547">Nucleotide-binding</keyword>
<dbReference type="GO" id="GO:0005737">
    <property type="term" value="C:cytoplasm"/>
    <property type="evidence" value="ECO:0007669"/>
    <property type="project" value="TreeGrafter"/>
</dbReference>
<dbReference type="SMART" id="SM00490">
    <property type="entry name" value="HELICc"/>
    <property type="match status" value="1"/>
</dbReference>
<dbReference type="OrthoDB" id="416741at2759"/>
<dbReference type="InterPro" id="IPR014001">
    <property type="entry name" value="Helicase_ATP-bd"/>
</dbReference>
<dbReference type="AlphaFoldDB" id="A0A2G8K7G1"/>
<evidence type="ECO:0000259" key="4">
    <source>
        <dbReference type="PROSITE" id="PS51192"/>
    </source>
</evidence>
<feature type="region of interest" description="Disordered" evidence="3">
    <location>
        <begin position="251"/>
        <end position="293"/>
    </location>
</feature>
<dbReference type="SMART" id="SM00487">
    <property type="entry name" value="DEXDc"/>
    <property type="match status" value="1"/>
</dbReference>
<keyword evidence="6" id="KW-0347">Helicase</keyword>
<dbReference type="PANTHER" id="PTHR14074">
    <property type="entry name" value="HELICASE WITH DEATH DOMAIN-RELATED"/>
    <property type="match status" value="1"/>
</dbReference>
<keyword evidence="7" id="KW-1185">Reference proteome</keyword>
<dbReference type="PROSITE" id="PS51192">
    <property type="entry name" value="HELICASE_ATP_BIND_1"/>
    <property type="match status" value="1"/>
</dbReference>
<dbReference type="InterPro" id="IPR011545">
    <property type="entry name" value="DEAD/DEAH_box_helicase_dom"/>
</dbReference>
<dbReference type="InterPro" id="IPR041204">
    <property type="entry name" value="RIG-I-like_C"/>
</dbReference>
<evidence type="ECO:0000256" key="2">
    <source>
        <dbReference type="ARBA" id="ARBA00022840"/>
    </source>
</evidence>
<comment type="caution">
    <text evidence="6">The sequence shown here is derived from an EMBL/GenBank/DDBJ whole genome shotgun (WGS) entry which is preliminary data.</text>
</comment>
<evidence type="ECO:0000259" key="5">
    <source>
        <dbReference type="PROSITE" id="PS51194"/>
    </source>
</evidence>
<sequence length="964" mass="109331">MDSGASPSPSSYSETEWIKMTSIIECFGPPLAEFLNLKELLPNLMGERMLSSDTANQLIRKLDAGSSSDKNICLELFEILKEKLKPDDSYMDFSFGQKFLNCLTTGEIPANKILAKYIEGTGQLHAHSSEEQEFRSKFIKNLPQLRRCLDDNDPIDTLQQVLGHRDALNVIKKGHEGSIDRFLFLVFTLERSPASFREPLCKYLREIGLSSLADTLDSSPPLQGEKYCDEYLDSFTKNFNSLGTIGDECGLPPDLMQDGPATSTSTAPLKHGIIEDKDGNEKENSKKADSYDTVRLEPEKKELLSDEETALNSSDVENIETQTACGNDYESREPEKGIASPGDDDDTEVPAFFKTLRNYQVELAGSALEGHNTIIISPTGTGKTHVAAYIIHKHFNRLKKMDSGRKPKVLFVVHTKVLADQQHKKLEELIGSLDRRILSAVGENLNCPFAEILRMADVVVLTAQVLQNGLTEGEDKVDIGNISLLIFDECHNCHKGHPFNQIMHKYHEEKRRLVDKSAPQEIIDSSVPQIIGMTASIGTGKGKSTAKAFEHILEICANLDTEEVQTVGDKEDLQKYLNIPLEIDPHIVPPRKNDKFKEALETIMAEIEKKLRIEFEGEIVKGKVGDVDISCNGQRDSQIYEAWVKKFERESVKLTEMMAKSKKFWSCLFNLLVYNRGLCLNRDVRMKDAITYLKERFAERRPLIGECNQELIKKFDSRLKYYENLSEEDGENPVLIRLREIIDMEFSNKPDSRALLFTPTVQSTKALKDWIEETREFDGFNLNPSRVTGATELTSAERANTIRKFRIGEHKLLVVTNVVEQGMDVPECNLVIRLNYIPSDTGHIQVKGRNRAKGGKSYLVASSGHGNFKNRELSNRIRENMMKKLLDKLKTIPKEEFVSRVQKIQKKNYLTKKREDQRRERMKELEADDAAEFHLFCINCKVLAFRSDEVLCLRTYTQCSQRAS</sequence>
<proteinExistence type="predicted"/>
<dbReference type="InterPro" id="IPR001650">
    <property type="entry name" value="Helicase_C-like"/>
</dbReference>
<feature type="domain" description="Helicase C-terminal" evidence="5">
    <location>
        <begin position="737"/>
        <end position="905"/>
    </location>
</feature>
<accession>A0A2G8K7G1</accession>
<dbReference type="PROSITE" id="PS51194">
    <property type="entry name" value="HELICASE_CTER"/>
    <property type="match status" value="1"/>
</dbReference>
<dbReference type="GO" id="GO:0004386">
    <property type="term" value="F:helicase activity"/>
    <property type="evidence" value="ECO:0007669"/>
    <property type="project" value="UniProtKB-KW"/>
</dbReference>
<dbReference type="Pfam" id="PF00271">
    <property type="entry name" value="Helicase_C"/>
    <property type="match status" value="1"/>
</dbReference>
<evidence type="ECO:0000313" key="7">
    <source>
        <dbReference type="Proteomes" id="UP000230750"/>
    </source>
</evidence>
<dbReference type="EMBL" id="MRZV01000812">
    <property type="protein sequence ID" value="PIK43956.1"/>
    <property type="molecule type" value="Genomic_DNA"/>
</dbReference>
<gene>
    <name evidence="6" type="ORF">BSL78_19188</name>
</gene>
<evidence type="ECO:0000256" key="1">
    <source>
        <dbReference type="ARBA" id="ARBA00022741"/>
    </source>
</evidence>
<dbReference type="GO" id="GO:0003676">
    <property type="term" value="F:nucleic acid binding"/>
    <property type="evidence" value="ECO:0007669"/>
    <property type="project" value="InterPro"/>
</dbReference>
<evidence type="ECO:0000313" key="6">
    <source>
        <dbReference type="EMBL" id="PIK43956.1"/>
    </source>
</evidence>
<dbReference type="STRING" id="307972.A0A2G8K7G1"/>
<dbReference type="GO" id="GO:0005524">
    <property type="term" value="F:ATP binding"/>
    <property type="evidence" value="ECO:0007669"/>
    <property type="project" value="UniProtKB-KW"/>
</dbReference>
<name>A0A2G8K7G1_STIJA</name>
<feature type="domain" description="Helicase ATP-binding" evidence="4">
    <location>
        <begin position="364"/>
        <end position="555"/>
    </location>
</feature>
<dbReference type="SUPFAM" id="SSF52540">
    <property type="entry name" value="P-loop containing nucleoside triphosphate hydrolases"/>
    <property type="match status" value="1"/>
</dbReference>
<dbReference type="Gene3D" id="1.20.1320.30">
    <property type="match status" value="1"/>
</dbReference>
<organism evidence="6 7">
    <name type="scientific">Stichopus japonicus</name>
    <name type="common">Sea cucumber</name>
    <dbReference type="NCBI Taxonomy" id="307972"/>
    <lineage>
        <taxon>Eukaryota</taxon>
        <taxon>Metazoa</taxon>
        <taxon>Echinodermata</taxon>
        <taxon>Eleutherozoa</taxon>
        <taxon>Echinozoa</taxon>
        <taxon>Holothuroidea</taxon>
        <taxon>Aspidochirotacea</taxon>
        <taxon>Aspidochirotida</taxon>
        <taxon>Stichopodidae</taxon>
        <taxon>Apostichopus</taxon>
    </lineage>
</organism>
<dbReference type="Pfam" id="PF18119">
    <property type="entry name" value="RIG-I_C"/>
    <property type="match status" value="1"/>
</dbReference>
<feature type="region of interest" description="Disordered" evidence="3">
    <location>
        <begin position="319"/>
        <end position="346"/>
    </location>
</feature>
<dbReference type="InterPro" id="IPR027417">
    <property type="entry name" value="P-loop_NTPase"/>
</dbReference>
<evidence type="ECO:0000256" key="3">
    <source>
        <dbReference type="SAM" id="MobiDB-lite"/>
    </source>
</evidence>
<dbReference type="PANTHER" id="PTHR14074:SF36">
    <property type="entry name" value="RNA HELICASE"/>
    <property type="match status" value="1"/>
</dbReference>
<dbReference type="Proteomes" id="UP000230750">
    <property type="component" value="Unassembled WGS sequence"/>
</dbReference>
<reference evidence="6 7" key="1">
    <citation type="journal article" date="2017" name="PLoS Biol.">
        <title>The sea cucumber genome provides insights into morphological evolution and visceral regeneration.</title>
        <authorList>
            <person name="Zhang X."/>
            <person name="Sun L."/>
            <person name="Yuan J."/>
            <person name="Sun Y."/>
            <person name="Gao Y."/>
            <person name="Zhang L."/>
            <person name="Li S."/>
            <person name="Dai H."/>
            <person name="Hamel J.F."/>
            <person name="Liu C."/>
            <person name="Yu Y."/>
            <person name="Liu S."/>
            <person name="Lin W."/>
            <person name="Guo K."/>
            <person name="Jin S."/>
            <person name="Xu P."/>
            <person name="Storey K.B."/>
            <person name="Huan P."/>
            <person name="Zhang T."/>
            <person name="Zhou Y."/>
            <person name="Zhang J."/>
            <person name="Lin C."/>
            <person name="Li X."/>
            <person name="Xing L."/>
            <person name="Huo D."/>
            <person name="Sun M."/>
            <person name="Wang L."/>
            <person name="Mercier A."/>
            <person name="Li F."/>
            <person name="Yang H."/>
            <person name="Xiang J."/>
        </authorList>
    </citation>
    <scope>NUCLEOTIDE SEQUENCE [LARGE SCALE GENOMIC DNA]</scope>
    <source>
        <strain evidence="6">Shaxun</strain>
        <tissue evidence="6">Muscle</tissue>
    </source>
</reference>
<feature type="compositionally biased region" description="Basic and acidic residues" evidence="3">
    <location>
        <begin position="272"/>
        <end position="293"/>
    </location>
</feature>
<dbReference type="Gene3D" id="3.40.50.300">
    <property type="entry name" value="P-loop containing nucleotide triphosphate hydrolases"/>
    <property type="match status" value="2"/>
</dbReference>
<protein>
    <submittedName>
        <fullName evidence="6">Putative ATP-dependent RNA helicase DDX58-like</fullName>
    </submittedName>
</protein>
<keyword evidence="2" id="KW-0067">ATP-binding</keyword>
<keyword evidence="6" id="KW-0378">Hydrolase</keyword>